<dbReference type="AlphaFoldDB" id="A0A6P1T1H6"/>
<keyword evidence="2" id="KW-1185">Reference proteome</keyword>
<dbReference type="KEGG" id="amaq:GO499_17065"/>
<dbReference type="InterPro" id="IPR010593">
    <property type="entry name" value="DUF1159"/>
</dbReference>
<name>A0A6P1T1H6_9RHOB</name>
<dbReference type="Pfam" id="PF05258">
    <property type="entry name" value="DciA"/>
    <property type="match status" value="1"/>
</dbReference>
<organism evidence="1 2">
    <name type="scientific">Algicella marina</name>
    <dbReference type="NCBI Taxonomy" id="2683284"/>
    <lineage>
        <taxon>Bacteria</taxon>
        <taxon>Pseudomonadati</taxon>
        <taxon>Pseudomonadota</taxon>
        <taxon>Alphaproteobacteria</taxon>
        <taxon>Rhodobacterales</taxon>
        <taxon>Paracoccaceae</taxon>
        <taxon>Algicella</taxon>
    </lineage>
</organism>
<reference evidence="1 2" key="1">
    <citation type="submission" date="2019-12" db="EMBL/GenBank/DDBJ databases">
        <title>Complete genome sequence of Algicella marina strain 9Alg 56(T) isolated from the red alga Tichocarpus crinitus.</title>
        <authorList>
            <person name="Kim S.-G."/>
            <person name="Nedashkovskaya O.I."/>
        </authorList>
    </citation>
    <scope>NUCLEOTIDE SEQUENCE [LARGE SCALE GENOMIC DNA]</scope>
    <source>
        <strain evidence="1 2">9Alg 56</strain>
    </source>
</reference>
<accession>A0A6P1T1H6</accession>
<gene>
    <name evidence="1" type="ORF">GO499_17065</name>
</gene>
<sequence length="170" mass="18232">MAQTPKPGRKRRGFRQTGACIAADVRRVSEKRGFAETRLLTDWEEICGKDIAAVATPLRVSYGREGLGATLTIACQSARAPEVSMQAETIRTRVNACYGYNAIARIRVTQTGSADIPAGFAEGQAQFTPKAPPPLKPAVSAALEPIGDEGLRAALARLGQNVQTRTHQKD</sequence>
<evidence type="ECO:0000313" key="2">
    <source>
        <dbReference type="Proteomes" id="UP000464495"/>
    </source>
</evidence>
<dbReference type="RefSeq" id="WP_161863308.1">
    <property type="nucleotide sequence ID" value="NZ_CP046620.1"/>
</dbReference>
<protein>
    <submittedName>
        <fullName evidence="1">DUF721 domain-containing protein</fullName>
    </submittedName>
</protein>
<dbReference type="EMBL" id="CP046620">
    <property type="protein sequence ID" value="QHQ36764.1"/>
    <property type="molecule type" value="Genomic_DNA"/>
</dbReference>
<dbReference type="Proteomes" id="UP000464495">
    <property type="component" value="Chromosome"/>
</dbReference>
<proteinExistence type="predicted"/>
<evidence type="ECO:0000313" key="1">
    <source>
        <dbReference type="EMBL" id="QHQ36764.1"/>
    </source>
</evidence>
<dbReference type="InterPro" id="IPR007922">
    <property type="entry name" value="DciA-like"/>
</dbReference>
<dbReference type="PIRSF" id="PIRSF032064">
    <property type="entry name" value="UCP032064"/>
    <property type="match status" value="1"/>
</dbReference>